<dbReference type="Proteomes" id="UP000814353">
    <property type="component" value="Unassembled WGS sequence"/>
</dbReference>
<keyword evidence="5" id="KW-1185">Reference proteome</keyword>
<evidence type="ECO:0000313" key="4">
    <source>
        <dbReference type="Proteomes" id="UP000518091"/>
    </source>
</evidence>
<gene>
    <name evidence="2" type="ORF">H1D44_18025</name>
    <name evidence="3" type="ORF">HOP48_18950</name>
</gene>
<reference evidence="3 5" key="1">
    <citation type="submission" date="2020-05" db="EMBL/GenBank/DDBJ databases">
        <title>Comparative genomic analysis of denitrifying bacteria from Halomonas genus.</title>
        <authorList>
            <person name="Wang L."/>
            <person name="Shao Z."/>
        </authorList>
    </citation>
    <scope>NUCLEOTIDE SEQUENCE [LARGE SCALE GENOMIC DNA]</scope>
    <source>
        <strain evidence="3 5">DSM 17331</strain>
    </source>
</reference>
<dbReference type="AlphaFoldDB" id="A0A7W0AFL0"/>
<sequence length="52" mass="5912">MGFIGILAVSVAAVALMALAYAMSEKQRHPVRKEVRIEEDERAPYRNRSQHD</sequence>
<dbReference type="EMBL" id="JACEFT010000033">
    <property type="protein sequence ID" value="MBA2780790.1"/>
    <property type="molecule type" value="Genomic_DNA"/>
</dbReference>
<feature type="region of interest" description="Disordered" evidence="1">
    <location>
        <begin position="27"/>
        <end position="52"/>
    </location>
</feature>
<accession>A0A7W0AFL0</accession>
<evidence type="ECO:0000256" key="1">
    <source>
        <dbReference type="SAM" id="MobiDB-lite"/>
    </source>
</evidence>
<proteinExistence type="predicted"/>
<dbReference type="EMBL" id="JABFUB010000026">
    <property type="protein sequence ID" value="MCG6663615.1"/>
    <property type="molecule type" value="Genomic_DNA"/>
</dbReference>
<reference evidence="2 4" key="2">
    <citation type="submission" date="2020-07" db="EMBL/GenBank/DDBJ databases">
        <title>Identification of Halomonas strains.</title>
        <authorList>
            <person name="Xiao Z."/>
            <person name="Shen J."/>
        </authorList>
    </citation>
    <scope>NUCLEOTIDE SEQUENCE [LARGE SCALE GENOMIC DNA]</scope>
    <source>
        <strain evidence="2 4">DSM 17331</strain>
    </source>
</reference>
<evidence type="ECO:0000313" key="2">
    <source>
        <dbReference type="EMBL" id="MBA2780790.1"/>
    </source>
</evidence>
<dbReference type="RefSeq" id="WP_181516584.1">
    <property type="nucleotide sequence ID" value="NZ_JABFUB010000026.1"/>
</dbReference>
<comment type="caution">
    <text evidence="2">The sequence shown here is derived from an EMBL/GenBank/DDBJ whole genome shotgun (WGS) entry which is preliminary data.</text>
</comment>
<evidence type="ECO:0000313" key="5">
    <source>
        <dbReference type="Proteomes" id="UP000814353"/>
    </source>
</evidence>
<name>A0A7W0AFL0_9GAMM</name>
<feature type="compositionally biased region" description="Basic and acidic residues" evidence="1">
    <location>
        <begin position="27"/>
        <end position="36"/>
    </location>
</feature>
<evidence type="ECO:0000313" key="3">
    <source>
        <dbReference type="EMBL" id="MCG6663615.1"/>
    </source>
</evidence>
<protein>
    <submittedName>
        <fullName evidence="2">Uncharacterized protein</fullName>
    </submittedName>
</protein>
<organism evidence="2 4">
    <name type="scientific">Billgrantia kenyensis</name>
    <dbReference type="NCBI Taxonomy" id="321266"/>
    <lineage>
        <taxon>Bacteria</taxon>
        <taxon>Pseudomonadati</taxon>
        <taxon>Pseudomonadota</taxon>
        <taxon>Gammaproteobacteria</taxon>
        <taxon>Oceanospirillales</taxon>
        <taxon>Halomonadaceae</taxon>
        <taxon>Billgrantia</taxon>
    </lineage>
</organism>
<dbReference type="Proteomes" id="UP000518091">
    <property type="component" value="Unassembled WGS sequence"/>
</dbReference>